<feature type="domain" description="HTH araC/xylS-type" evidence="4">
    <location>
        <begin position="145"/>
        <end position="246"/>
    </location>
</feature>
<dbReference type="InterPro" id="IPR046532">
    <property type="entry name" value="DUF6597"/>
</dbReference>
<reference evidence="5 6" key="1">
    <citation type="submission" date="2024-09" db="EMBL/GenBank/DDBJ databases">
        <authorList>
            <person name="Sun Q."/>
            <person name="Mori K."/>
        </authorList>
    </citation>
    <scope>NUCLEOTIDE SEQUENCE [LARGE SCALE GENOMIC DNA]</scope>
    <source>
        <strain evidence="5 6">TBRC 7907</strain>
    </source>
</reference>
<dbReference type="InterPro" id="IPR018062">
    <property type="entry name" value="HTH_AraC-typ_CS"/>
</dbReference>
<evidence type="ECO:0000313" key="6">
    <source>
        <dbReference type="Proteomes" id="UP001589693"/>
    </source>
</evidence>
<keyword evidence="3" id="KW-0804">Transcription</keyword>
<dbReference type="EMBL" id="JBHLZU010000014">
    <property type="protein sequence ID" value="MFB9905740.1"/>
    <property type="molecule type" value="Genomic_DNA"/>
</dbReference>
<dbReference type="PROSITE" id="PS01124">
    <property type="entry name" value="HTH_ARAC_FAMILY_2"/>
    <property type="match status" value="1"/>
</dbReference>
<organism evidence="5 6">
    <name type="scientific">Allokutzneria oryzae</name>
    <dbReference type="NCBI Taxonomy" id="1378989"/>
    <lineage>
        <taxon>Bacteria</taxon>
        <taxon>Bacillati</taxon>
        <taxon>Actinomycetota</taxon>
        <taxon>Actinomycetes</taxon>
        <taxon>Pseudonocardiales</taxon>
        <taxon>Pseudonocardiaceae</taxon>
        <taxon>Allokutzneria</taxon>
    </lineage>
</organism>
<dbReference type="SMART" id="SM00342">
    <property type="entry name" value="HTH_ARAC"/>
    <property type="match status" value="1"/>
</dbReference>
<gene>
    <name evidence="5" type="ORF">ACFFQA_17540</name>
</gene>
<name>A0ABV5ZXX6_9PSEU</name>
<evidence type="ECO:0000256" key="3">
    <source>
        <dbReference type="ARBA" id="ARBA00023163"/>
    </source>
</evidence>
<evidence type="ECO:0000259" key="4">
    <source>
        <dbReference type="PROSITE" id="PS01124"/>
    </source>
</evidence>
<dbReference type="Pfam" id="PF20240">
    <property type="entry name" value="DUF6597"/>
    <property type="match status" value="1"/>
</dbReference>
<dbReference type="Gene3D" id="1.10.10.60">
    <property type="entry name" value="Homeodomain-like"/>
    <property type="match status" value="1"/>
</dbReference>
<evidence type="ECO:0000256" key="1">
    <source>
        <dbReference type="ARBA" id="ARBA00023015"/>
    </source>
</evidence>
<dbReference type="RefSeq" id="WP_377853046.1">
    <property type="nucleotide sequence ID" value="NZ_JBHLZU010000014.1"/>
</dbReference>
<keyword evidence="6" id="KW-1185">Reference proteome</keyword>
<dbReference type="Pfam" id="PF12833">
    <property type="entry name" value="HTH_18"/>
    <property type="match status" value="1"/>
</dbReference>
<evidence type="ECO:0000313" key="5">
    <source>
        <dbReference type="EMBL" id="MFB9905740.1"/>
    </source>
</evidence>
<sequence>MARDSRGLGGAWTKFQRHAFPSPSADLAPYVDRYWVVSWEYDEPYQQLVVPYPNVHLTFQNGGATVHGVSSGHQVKVLEGRAGVFGVAFRPGCFRPFLGASVSTITDRSINASEVFPGTLPEELSVERVEEFLRARLPAPDPRAELAADVVAKIIANPEVTRVDALARDLGTSARGLQRLFAEHVGIGPKWVIRRYRLHEVTERLARGARIDLAALAADLGYSDQAHFVRDFRAMFGEPPTHYAERY</sequence>
<protein>
    <submittedName>
        <fullName evidence="5">DUF6597 domain-containing transcriptional factor</fullName>
    </submittedName>
</protein>
<dbReference type="Proteomes" id="UP001589693">
    <property type="component" value="Unassembled WGS sequence"/>
</dbReference>
<keyword evidence="2" id="KW-0238">DNA-binding</keyword>
<keyword evidence="1" id="KW-0805">Transcription regulation</keyword>
<evidence type="ECO:0000256" key="2">
    <source>
        <dbReference type="ARBA" id="ARBA00023125"/>
    </source>
</evidence>
<dbReference type="InterPro" id="IPR050204">
    <property type="entry name" value="AraC_XylS_family_regulators"/>
</dbReference>
<proteinExistence type="predicted"/>
<dbReference type="InterPro" id="IPR018060">
    <property type="entry name" value="HTH_AraC"/>
</dbReference>
<dbReference type="SUPFAM" id="SSF46689">
    <property type="entry name" value="Homeodomain-like"/>
    <property type="match status" value="1"/>
</dbReference>
<accession>A0ABV5ZXX6</accession>
<dbReference type="PROSITE" id="PS00041">
    <property type="entry name" value="HTH_ARAC_FAMILY_1"/>
    <property type="match status" value="1"/>
</dbReference>
<dbReference type="PANTHER" id="PTHR46796">
    <property type="entry name" value="HTH-TYPE TRANSCRIPTIONAL ACTIVATOR RHAS-RELATED"/>
    <property type="match status" value="1"/>
</dbReference>
<comment type="caution">
    <text evidence="5">The sequence shown here is derived from an EMBL/GenBank/DDBJ whole genome shotgun (WGS) entry which is preliminary data.</text>
</comment>
<dbReference type="InterPro" id="IPR009057">
    <property type="entry name" value="Homeodomain-like_sf"/>
</dbReference>